<keyword evidence="3" id="KW-1185">Reference proteome</keyword>
<evidence type="ECO:0008006" key="4">
    <source>
        <dbReference type="Google" id="ProtNLM"/>
    </source>
</evidence>
<keyword evidence="1" id="KW-0472">Membrane</keyword>
<organism evidence="2 3">
    <name type="scientific">Actinokineospora alba</name>
    <dbReference type="NCBI Taxonomy" id="504798"/>
    <lineage>
        <taxon>Bacteria</taxon>
        <taxon>Bacillati</taxon>
        <taxon>Actinomycetota</taxon>
        <taxon>Actinomycetes</taxon>
        <taxon>Pseudonocardiales</taxon>
        <taxon>Pseudonocardiaceae</taxon>
        <taxon>Actinokineospora</taxon>
    </lineage>
</organism>
<keyword evidence="1" id="KW-1133">Transmembrane helix</keyword>
<keyword evidence="1" id="KW-0812">Transmembrane</keyword>
<evidence type="ECO:0000313" key="2">
    <source>
        <dbReference type="EMBL" id="SDO19932.1"/>
    </source>
</evidence>
<dbReference type="Proteomes" id="UP000199651">
    <property type="component" value="Unassembled WGS sequence"/>
</dbReference>
<feature type="transmembrane region" description="Helical" evidence="1">
    <location>
        <begin position="83"/>
        <end position="102"/>
    </location>
</feature>
<reference evidence="3" key="1">
    <citation type="submission" date="2016-10" db="EMBL/GenBank/DDBJ databases">
        <authorList>
            <person name="Varghese N."/>
            <person name="Submissions S."/>
        </authorList>
    </citation>
    <scope>NUCLEOTIDE SEQUENCE [LARGE SCALE GENOMIC DNA]</scope>
    <source>
        <strain evidence="3">IBRC-M 10655</strain>
    </source>
</reference>
<evidence type="ECO:0000256" key="1">
    <source>
        <dbReference type="SAM" id="Phobius"/>
    </source>
</evidence>
<sequence length="215" mass="22998">MTQTVGRDLVHSYLYLRRAIGLIGIALPPVLILGKILLDGGGLQNSLSGYYYTGMRDVLVGAMWAVGVFLFCYRGYSPIDDWVANIAGLSAIGVAIFPTSPSGGPNVAAADDKLLGYVHVAAAAVFFLSLAYFCLFLFTRRDAENPGEHNEVRNKIYVACGVAIVVCIGLIPVIAYLFDNETKALHPALWLESGAVLAFGVAWATKGKAIAILKD</sequence>
<feature type="transmembrane region" description="Helical" evidence="1">
    <location>
        <begin position="20"/>
        <end position="38"/>
    </location>
</feature>
<gene>
    <name evidence="2" type="ORF">SAMN05192558_102162</name>
</gene>
<evidence type="ECO:0000313" key="3">
    <source>
        <dbReference type="Proteomes" id="UP000199651"/>
    </source>
</evidence>
<protein>
    <recommendedName>
        <fullName evidence="4">DUF998 domain-containing protein</fullName>
    </recommendedName>
</protein>
<feature type="transmembrane region" description="Helical" evidence="1">
    <location>
        <begin position="156"/>
        <end position="178"/>
    </location>
</feature>
<name>A0A1H0HL94_9PSEU</name>
<dbReference type="OrthoDB" id="9803163at2"/>
<dbReference type="RefSeq" id="WP_091371346.1">
    <property type="nucleotide sequence ID" value="NZ_FNDV01000001.1"/>
</dbReference>
<accession>A0A1H0HL94</accession>
<proteinExistence type="predicted"/>
<dbReference type="EMBL" id="FNJB01000002">
    <property type="protein sequence ID" value="SDO19932.1"/>
    <property type="molecule type" value="Genomic_DNA"/>
</dbReference>
<feature type="transmembrane region" description="Helical" evidence="1">
    <location>
        <begin position="58"/>
        <end position="76"/>
    </location>
</feature>
<feature type="transmembrane region" description="Helical" evidence="1">
    <location>
        <begin position="184"/>
        <end position="204"/>
    </location>
</feature>
<dbReference type="STRING" id="504798.SAMN05421871_101141"/>
<feature type="transmembrane region" description="Helical" evidence="1">
    <location>
        <begin position="114"/>
        <end position="135"/>
    </location>
</feature>
<dbReference type="AlphaFoldDB" id="A0A1H0HL94"/>